<dbReference type="OrthoDB" id="1936969at2759"/>
<protein>
    <submittedName>
        <fullName evidence="2">Hydroxyproline-rich glycoprotein family protein</fullName>
    </submittedName>
</protein>
<keyword evidence="1" id="KW-0472">Membrane</keyword>
<evidence type="ECO:0000313" key="2">
    <source>
        <dbReference type="EMBL" id="KAA3476593.1"/>
    </source>
</evidence>
<evidence type="ECO:0000313" key="3">
    <source>
        <dbReference type="Proteomes" id="UP000325315"/>
    </source>
</evidence>
<keyword evidence="1" id="KW-1133">Transmembrane helix</keyword>
<accession>A0A5B6W5R6</accession>
<proteinExistence type="predicted"/>
<name>A0A5B6W5R6_9ROSI</name>
<comment type="caution">
    <text evidence="2">The sequence shown here is derived from an EMBL/GenBank/DDBJ whole genome shotgun (WGS) entry which is preliminary data.</text>
</comment>
<keyword evidence="1" id="KW-0812">Transmembrane</keyword>
<gene>
    <name evidence="2" type="ORF">EPI10_010567</name>
</gene>
<feature type="transmembrane region" description="Helical" evidence="1">
    <location>
        <begin position="12"/>
        <end position="39"/>
    </location>
</feature>
<dbReference type="PANTHER" id="PTHR34291">
    <property type="entry name" value="HYDROXYPROLINE-RICH GLYCOPROTEIN FAMILY PROTEIN"/>
    <property type="match status" value="1"/>
</dbReference>
<evidence type="ECO:0000256" key="1">
    <source>
        <dbReference type="SAM" id="Phobius"/>
    </source>
</evidence>
<dbReference type="PANTHER" id="PTHR34291:SF7">
    <property type="entry name" value="PROTEIN, PUTATIVE-RELATED"/>
    <property type="match status" value="1"/>
</dbReference>
<dbReference type="AlphaFoldDB" id="A0A5B6W5R6"/>
<dbReference type="Proteomes" id="UP000325315">
    <property type="component" value="Unassembled WGS sequence"/>
</dbReference>
<dbReference type="EMBL" id="SMMG02000004">
    <property type="protein sequence ID" value="KAA3476593.1"/>
    <property type="molecule type" value="Genomic_DNA"/>
</dbReference>
<sequence length="131" mass="14371">MENEESSSSRPAIGFPLGLALLLILLFCISAVLLCYLYWQKLRALILRSSDQDQNDIESDIGSFTGPRSFVPCHGTKPKGKIVGQSMPVLMPGDKVPRFIAMASPCEPPRTETITITVPKPPALSVPFYYS</sequence>
<reference evidence="3" key="1">
    <citation type="journal article" date="2019" name="Plant Biotechnol. J.">
        <title>Genome sequencing of the Australian wild diploid species Gossypium australe highlights disease resistance and delayed gland morphogenesis.</title>
        <authorList>
            <person name="Cai Y."/>
            <person name="Cai X."/>
            <person name="Wang Q."/>
            <person name="Wang P."/>
            <person name="Zhang Y."/>
            <person name="Cai C."/>
            <person name="Xu Y."/>
            <person name="Wang K."/>
            <person name="Zhou Z."/>
            <person name="Wang C."/>
            <person name="Geng S."/>
            <person name="Li B."/>
            <person name="Dong Q."/>
            <person name="Hou Y."/>
            <person name="Wang H."/>
            <person name="Ai P."/>
            <person name="Liu Z."/>
            <person name="Yi F."/>
            <person name="Sun M."/>
            <person name="An G."/>
            <person name="Cheng J."/>
            <person name="Zhang Y."/>
            <person name="Shi Q."/>
            <person name="Xie Y."/>
            <person name="Shi X."/>
            <person name="Chang Y."/>
            <person name="Huang F."/>
            <person name="Chen Y."/>
            <person name="Hong S."/>
            <person name="Mi L."/>
            <person name="Sun Q."/>
            <person name="Zhang L."/>
            <person name="Zhou B."/>
            <person name="Peng R."/>
            <person name="Zhang X."/>
            <person name="Liu F."/>
        </authorList>
    </citation>
    <scope>NUCLEOTIDE SEQUENCE [LARGE SCALE GENOMIC DNA]</scope>
    <source>
        <strain evidence="3">cv. PA1801</strain>
    </source>
</reference>
<organism evidence="2 3">
    <name type="scientific">Gossypium australe</name>
    <dbReference type="NCBI Taxonomy" id="47621"/>
    <lineage>
        <taxon>Eukaryota</taxon>
        <taxon>Viridiplantae</taxon>
        <taxon>Streptophyta</taxon>
        <taxon>Embryophyta</taxon>
        <taxon>Tracheophyta</taxon>
        <taxon>Spermatophyta</taxon>
        <taxon>Magnoliopsida</taxon>
        <taxon>eudicotyledons</taxon>
        <taxon>Gunneridae</taxon>
        <taxon>Pentapetalae</taxon>
        <taxon>rosids</taxon>
        <taxon>malvids</taxon>
        <taxon>Malvales</taxon>
        <taxon>Malvaceae</taxon>
        <taxon>Malvoideae</taxon>
        <taxon>Gossypium</taxon>
    </lineage>
</organism>
<dbReference type="InterPro" id="IPR037699">
    <property type="entry name" value="At5g65660-like"/>
</dbReference>
<keyword evidence="3" id="KW-1185">Reference proteome</keyword>